<dbReference type="PANTHER" id="PTHR43662">
    <property type="match status" value="1"/>
</dbReference>
<dbReference type="Proteomes" id="UP000286134">
    <property type="component" value="Unassembled WGS sequence"/>
</dbReference>
<evidence type="ECO:0000256" key="1">
    <source>
        <dbReference type="SAM" id="MobiDB-lite"/>
    </source>
</evidence>
<dbReference type="EMBL" id="MCFK01009973">
    <property type="protein sequence ID" value="RKF54195.1"/>
    <property type="molecule type" value="Genomic_DNA"/>
</dbReference>
<reference evidence="4 5" key="1">
    <citation type="journal article" date="2018" name="BMC Genomics">
        <title>Comparative genome analyses reveal sequence features reflecting distinct modes of host-adaptation between dicot and monocot powdery mildew.</title>
        <authorList>
            <person name="Wu Y."/>
            <person name="Ma X."/>
            <person name="Pan Z."/>
            <person name="Kale S.D."/>
            <person name="Song Y."/>
            <person name="King H."/>
            <person name="Zhang Q."/>
            <person name="Presley C."/>
            <person name="Deng X."/>
            <person name="Wei C.I."/>
            <person name="Xiao S."/>
        </authorList>
    </citation>
    <scope>NUCLEOTIDE SEQUENCE [LARGE SCALE GENOMIC DNA]</scope>
    <source>
        <strain evidence="4">UMSG2</strain>
    </source>
</reference>
<feature type="domain" description="DUF1996" evidence="3">
    <location>
        <begin position="42"/>
        <end position="293"/>
    </location>
</feature>
<keyword evidence="2" id="KW-0732">Signal</keyword>
<accession>A0A420H9T9</accession>
<organism evidence="4 5">
    <name type="scientific">Erysiphe neolycopersici</name>
    <dbReference type="NCBI Taxonomy" id="212602"/>
    <lineage>
        <taxon>Eukaryota</taxon>
        <taxon>Fungi</taxon>
        <taxon>Dikarya</taxon>
        <taxon>Ascomycota</taxon>
        <taxon>Pezizomycotina</taxon>
        <taxon>Leotiomycetes</taxon>
        <taxon>Erysiphales</taxon>
        <taxon>Erysiphaceae</taxon>
        <taxon>Erysiphe</taxon>
    </lineage>
</organism>
<evidence type="ECO:0000313" key="5">
    <source>
        <dbReference type="Proteomes" id="UP000286134"/>
    </source>
</evidence>
<feature type="region of interest" description="Disordered" evidence="1">
    <location>
        <begin position="437"/>
        <end position="457"/>
    </location>
</feature>
<feature type="compositionally biased region" description="Pro residues" evidence="1">
    <location>
        <begin position="441"/>
        <end position="452"/>
    </location>
</feature>
<feature type="region of interest" description="Disordered" evidence="1">
    <location>
        <begin position="365"/>
        <end position="411"/>
    </location>
</feature>
<sequence>MMNRLRPTFVAGIAAILLLMTNETVAFWRMGCRGRTGLVRIDPLVSPGTISEHIHAIHGSSGFSDKATYQDLMNGECTSCEVAEDKSAYWHPALYFQDAATEKFSLVPQVGGMLAYYLLHPNPGNKTLSSFPAGFQMIAGDTNQRNFSYPVPDIEKSLWGQHPYNTQAFLRQAALGFNCLNYNVAPEGALYRHFLPDKDFLDANCPQGVRFELMFPSCWNGQKEIPPNKMDHMAYPSQVMTGECPEEFPERLPSLFYEIIWDTYAFKGQQGRFVIANGDPTGYGFHGDFIMGWDEDLLRKAVNTCTNLSGVVSDCPLFTIQDPSVAASCSLASVPIVAANEGKKIENLDNLPGNLEVQAGPAYAHGEMSGQKKHNAKVNSPHLEPHHEQEYAKQQEPPVVKPPYPTAESESNPILPSAASVPIAPVAPVAPVAEEKKIPSPVEPAPPAPVTPAPKIQEAIEPDTRKYFSTEYKTVGNEVIKILWIEEVVTVTVFKAETVTLADRKRSHMEYHVQGLAKRQINHAHRLAIGAGK</sequence>
<protein>
    <submittedName>
        <fullName evidence="4">Putative wsc domain-containing protein</fullName>
    </submittedName>
</protein>
<comment type="caution">
    <text evidence="4">The sequence shown here is derived from an EMBL/GenBank/DDBJ whole genome shotgun (WGS) entry which is preliminary data.</text>
</comment>
<dbReference type="Pfam" id="PF09362">
    <property type="entry name" value="DUF1996"/>
    <property type="match status" value="1"/>
</dbReference>
<name>A0A420H9T9_9PEZI</name>
<proteinExistence type="predicted"/>
<dbReference type="AlphaFoldDB" id="A0A420H9T9"/>
<evidence type="ECO:0000256" key="2">
    <source>
        <dbReference type="SAM" id="SignalP"/>
    </source>
</evidence>
<feature type="compositionally biased region" description="Basic and acidic residues" evidence="1">
    <location>
        <begin position="383"/>
        <end position="393"/>
    </location>
</feature>
<dbReference type="InterPro" id="IPR018535">
    <property type="entry name" value="DUF1996"/>
</dbReference>
<dbReference type="STRING" id="212602.A0A420H9T9"/>
<evidence type="ECO:0000259" key="3">
    <source>
        <dbReference type="Pfam" id="PF09362"/>
    </source>
</evidence>
<gene>
    <name evidence="4" type="ORF">OnM2_099023</name>
</gene>
<evidence type="ECO:0000313" key="4">
    <source>
        <dbReference type="EMBL" id="RKF54195.1"/>
    </source>
</evidence>
<feature type="signal peptide" evidence="2">
    <location>
        <begin position="1"/>
        <end position="26"/>
    </location>
</feature>
<dbReference type="PANTHER" id="PTHR43662:SF7">
    <property type="entry name" value="DUF1996 DOMAIN-CONTAINING PROTEIN"/>
    <property type="match status" value="1"/>
</dbReference>
<keyword evidence="5" id="KW-1185">Reference proteome</keyword>
<dbReference type="OrthoDB" id="74764at2759"/>
<feature type="chain" id="PRO_5018986848" evidence="2">
    <location>
        <begin position="27"/>
        <end position="533"/>
    </location>
</feature>